<feature type="transmembrane region" description="Helical" evidence="6">
    <location>
        <begin position="36"/>
        <end position="55"/>
    </location>
</feature>
<dbReference type="Proteomes" id="UP000092713">
    <property type="component" value="Unassembled WGS sequence"/>
</dbReference>
<feature type="transmembrane region" description="Helical" evidence="6">
    <location>
        <begin position="76"/>
        <end position="93"/>
    </location>
</feature>
<evidence type="ECO:0000256" key="3">
    <source>
        <dbReference type="ARBA" id="ARBA00022692"/>
    </source>
</evidence>
<feature type="transmembrane region" description="Helical" evidence="6">
    <location>
        <begin position="281"/>
        <end position="301"/>
    </location>
</feature>
<feature type="transmembrane region" description="Helical" evidence="6">
    <location>
        <begin position="307"/>
        <end position="330"/>
    </location>
</feature>
<feature type="transmembrane region" description="Helical" evidence="6">
    <location>
        <begin position="255"/>
        <end position="274"/>
    </location>
</feature>
<dbReference type="GO" id="GO:0005886">
    <property type="term" value="C:plasma membrane"/>
    <property type="evidence" value="ECO:0007669"/>
    <property type="project" value="UniProtKB-SubCell"/>
</dbReference>
<proteinExistence type="predicted"/>
<evidence type="ECO:0000256" key="2">
    <source>
        <dbReference type="ARBA" id="ARBA00022475"/>
    </source>
</evidence>
<dbReference type="PANTHER" id="PTHR30250">
    <property type="entry name" value="PST FAMILY PREDICTED COLANIC ACID TRANSPORTER"/>
    <property type="match status" value="1"/>
</dbReference>
<gene>
    <name evidence="7" type="ORF">ASR47_101568</name>
</gene>
<dbReference type="PANTHER" id="PTHR30250:SF11">
    <property type="entry name" value="O-ANTIGEN TRANSPORTER-RELATED"/>
    <property type="match status" value="1"/>
</dbReference>
<dbReference type="EMBL" id="LOCQ01000048">
    <property type="protein sequence ID" value="OBV40309.1"/>
    <property type="molecule type" value="Genomic_DNA"/>
</dbReference>
<dbReference type="Pfam" id="PF13440">
    <property type="entry name" value="Polysacc_synt_3"/>
    <property type="match status" value="1"/>
</dbReference>
<keyword evidence="2" id="KW-1003">Cell membrane</keyword>
<keyword evidence="5 6" id="KW-0472">Membrane</keyword>
<accession>A0A1A7C5J2</accession>
<dbReference type="InterPro" id="IPR050833">
    <property type="entry name" value="Poly_Biosynth_Transport"/>
</dbReference>
<protein>
    <recommendedName>
        <fullName evidence="9">Membrane protein involved in the export of O-antigen and teichoic acid</fullName>
    </recommendedName>
</protein>
<organism evidence="7 8">
    <name type="scientific">Janthinobacterium psychrotolerans</name>
    <dbReference type="NCBI Taxonomy" id="1747903"/>
    <lineage>
        <taxon>Bacteria</taxon>
        <taxon>Pseudomonadati</taxon>
        <taxon>Pseudomonadota</taxon>
        <taxon>Betaproteobacteria</taxon>
        <taxon>Burkholderiales</taxon>
        <taxon>Oxalobacteraceae</taxon>
        <taxon>Janthinobacterium</taxon>
    </lineage>
</organism>
<dbReference type="STRING" id="1747903.ASR47_101568"/>
<evidence type="ECO:0000256" key="5">
    <source>
        <dbReference type="ARBA" id="ARBA00023136"/>
    </source>
</evidence>
<reference evidence="7 8" key="1">
    <citation type="submission" date="2016-04" db="EMBL/GenBank/DDBJ databases">
        <title>Draft genome sequence of Janthinobacterium psychrotolerans sp. nov., isolated from freshwater sediments in Denmark.</title>
        <authorList>
            <person name="Gong X."/>
            <person name="Skrivergaard S."/>
            <person name="Korsgaard B.S."/>
            <person name="Schreiber L."/>
            <person name="Marshall I.P."/>
            <person name="Finster K."/>
            <person name="Schramm A."/>
        </authorList>
    </citation>
    <scope>NUCLEOTIDE SEQUENCE [LARGE SCALE GENOMIC DNA]</scope>
    <source>
        <strain evidence="7 8">S3-2</strain>
    </source>
</reference>
<feature type="transmembrane region" description="Helical" evidence="6">
    <location>
        <begin position="99"/>
        <end position="117"/>
    </location>
</feature>
<comment type="caution">
    <text evidence="7">The sequence shown here is derived from an EMBL/GenBank/DDBJ whole genome shotgun (WGS) entry which is preliminary data.</text>
</comment>
<evidence type="ECO:0000256" key="4">
    <source>
        <dbReference type="ARBA" id="ARBA00022989"/>
    </source>
</evidence>
<feature type="transmembrane region" description="Helical" evidence="6">
    <location>
        <begin position="138"/>
        <end position="159"/>
    </location>
</feature>
<comment type="subcellular location">
    <subcellularLocation>
        <location evidence="1">Cell membrane</location>
        <topology evidence="1">Multi-pass membrane protein</topology>
    </subcellularLocation>
</comment>
<keyword evidence="8" id="KW-1185">Reference proteome</keyword>
<evidence type="ECO:0000256" key="1">
    <source>
        <dbReference type="ARBA" id="ARBA00004651"/>
    </source>
</evidence>
<evidence type="ECO:0008006" key="9">
    <source>
        <dbReference type="Google" id="ProtNLM"/>
    </source>
</evidence>
<name>A0A1A7C5J2_9BURK</name>
<sequence>MARELTTLCLYLSIAMCFAGVAGLAAAKYSFAQELAWYFFLVPVASVVGTAYTCAQQWAARARDYHRSSQSQVVNAVANVGVVLTLAASGWSFTGRLVVGYTVGLSVATLFLAGYGWRHGPFASMSALGARAREFKRFPLFVFPSFLLATGSINTAPFVLRALFRIEDVGFYAVANRFLLAPSSLIGGAISEAFRAEFVSMQKAGGDTARLFQNTLRSLLLVATPVFGALMVFAPTLFEFLLGPSFGPSGLVVRYISLGVFAQFVAQPFHYVFVATGRVRTGLVVQGACAFVPLLGLIAGGLKGVGILHALLFGAILSAATSAVLIWMAYRCCENPTSVSDEVNNHA</sequence>
<keyword evidence="3 6" id="KW-0812">Transmembrane</keyword>
<feature type="transmembrane region" description="Helical" evidence="6">
    <location>
        <begin position="179"/>
        <end position="198"/>
    </location>
</feature>
<keyword evidence="4 6" id="KW-1133">Transmembrane helix</keyword>
<dbReference type="AlphaFoldDB" id="A0A1A7C5J2"/>
<feature type="transmembrane region" description="Helical" evidence="6">
    <location>
        <begin position="219"/>
        <end position="243"/>
    </location>
</feature>
<evidence type="ECO:0000313" key="8">
    <source>
        <dbReference type="Proteomes" id="UP000092713"/>
    </source>
</evidence>
<evidence type="ECO:0000256" key="6">
    <source>
        <dbReference type="SAM" id="Phobius"/>
    </source>
</evidence>
<evidence type="ECO:0000313" key="7">
    <source>
        <dbReference type="EMBL" id="OBV40309.1"/>
    </source>
</evidence>